<sequence>MPTNITLELIYPHGTLGRAVSVPHSTQGLRQHETLRHPYYNTPSSNLLDLPQQHINKVKETLVYLIQTRLKINTTNSGFQCVSIPCTESEFVEIFRDFINRYSPGIHGKYQHEQETQVVLGELFENDSATDSKSSEQIQLQKPRATAFSHLAQEKIVQAGDQTKIVSRHENKKKFT</sequence>
<name>A0A397TWK3_9GLOM</name>
<reference evidence="1 2" key="1">
    <citation type="submission" date="2018-06" db="EMBL/GenBank/DDBJ databases">
        <title>Comparative genomics reveals the genomic features of Rhizophagus irregularis, R. cerebriforme, R. diaphanum and Gigaspora rosea, and their symbiotic lifestyle signature.</title>
        <authorList>
            <person name="Morin E."/>
            <person name="San Clemente H."/>
            <person name="Chen E.C.H."/>
            <person name="De La Providencia I."/>
            <person name="Hainaut M."/>
            <person name="Kuo A."/>
            <person name="Kohler A."/>
            <person name="Murat C."/>
            <person name="Tang N."/>
            <person name="Roy S."/>
            <person name="Loubradou J."/>
            <person name="Henrissat B."/>
            <person name="Grigoriev I.V."/>
            <person name="Corradi N."/>
            <person name="Roux C."/>
            <person name="Martin F.M."/>
        </authorList>
    </citation>
    <scope>NUCLEOTIDE SEQUENCE [LARGE SCALE GENOMIC DNA]</scope>
    <source>
        <strain evidence="1 2">DAOM 194757</strain>
    </source>
</reference>
<dbReference type="Proteomes" id="UP000266673">
    <property type="component" value="Unassembled WGS sequence"/>
</dbReference>
<evidence type="ECO:0000313" key="2">
    <source>
        <dbReference type="Proteomes" id="UP000266673"/>
    </source>
</evidence>
<protein>
    <submittedName>
        <fullName evidence="1">Uncharacterized protein</fullName>
    </submittedName>
</protein>
<dbReference type="EMBL" id="QKWP01002700">
    <property type="protein sequence ID" value="RIB02430.1"/>
    <property type="molecule type" value="Genomic_DNA"/>
</dbReference>
<organism evidence="1 2">
    <name type="scientific">Gigaspora rosea</name>
    <dbReference type="NCBI Taxonomy" id="44941"/>
    <lineage>
        <taxon>Eukaryota</taxon>
        <taxon>Fungi</taxon>
        <taxon>Fungi incertae sedis</taxon>
        <taxon>Mucoromycota</taxon>
        <taxon>Glomeromycotina</taxon>
        <taxon>Glomeromycetes</taxon>
        <taxon>Diversisporales</taxon>
        <taxon>Gigasporaceae</taxon>
        <taxon>Gigaspora</taxon>
    </lineage>
</organism>
<comment type="caution">
    <text evidence="1">The sequence shown here is derived from an EMBL/GenBank/DDBJ whole genome shotgun (WGS) entry which is preliminary data.</text>
</comment>
<proteinExistence type="predicted"/>
<evidence type="ECO:0000313" key="1">
    <source>
        <dbReference type="EMBL" id="RIB02430.1"/>
    </source>
</evidence>
<keyword evidence="2" id="KW-1185">Reference proteome</keyword>
<dbReference type="OrthoDB" id="10461855at2759"/>
<accession>A0A397TWK3</accession>
<gene>
    <name evidence="1" type="ORF">C2G38_2227863</name>
</gene>
<dbReference type="AlphaFoldDB" id="A0A397TWK3"/>